<evidence type="ECO:0000313" key="2">
    <source>
        <dbReference type="Proteomes" id="UP000321574"/>
    </source>
</evidence>
<reference evidence="1 2" key="1">
    <citation type="submission" date="2019-06" db="EMBL/GenBank/DDBJ databases">
        <title>Cerasibacillus sp. nov., isolated from maize field.</title>
        <authorList>
            <person name="Lin S.-Y."/>
            <person name="Tsai C.-F."/>
            <person name="Young C.-C."/>
        </authorList>
    </citation>
    <scope>NUCLEOTIDE SEQUENCE [LARGE SCALE GENOMIC DNA]</scope>
    <source>
        <strain evidence="1 2">CC-CFT480</strain>
    </source>
</reference>
<dbReference type="OrthoDB" id="2940425at2"/>
<keyword evidence="2" id="KW-1185">Reference proteome</keyword>
<dbReference type="EMBL" id="VDUW01000002">
    <property type="protein sequence ID" value="TXL66753.1"/>
    <property type="molecule type" value="Genomic_DNA"/>
</dbReference>
<accession>A0A5C8P0D4</accession>
<organism evidence="1 2">
    <name type="scientific">Cerasibacillus terrae</name>
    <dbReference type="NCBI Taxonomy" id="2498845"/>
    <lineage>
        <taxon>Bacteria</taxon>
        <taxon>Bacillati</taxon>
        <taxon>Bacillota</taxon>
        <taxon>Bacilli</taxon>
        <taxon>Bacillales</taxon>
        <taxon>Bacillaceae</taxon>
        <taxon>Cerasibacillus</taxon>
    </lineage>
</organism>
<dbReference type="Proteomes" id="UP000321574">
    <property type="component" value="Unassembled WGS sequence"/>
</dbReference>
<comment type="caution">
    <text evidence="1">The sequence shown here is derived from an EMBL/GenBank/DDBJ whole genome shotgun (WGS) entry which is preliminary data.</text>
</comment>
<dbReference type="RefSeq" id="WP_147666152.1">
    <property type="nucleotide sequence ID" value="NZ_VDUW01000002.1"/>
</dbReference>
<gene>
    <name evidence="1" type="ORF">FHP05_05060</name>
</gene>
<proteinExistence type="predicted"/>
<evidence type="ECO:0000313" key="1">
    <source>
        <dbReference type="EMBL" id="TXL66753.1"/>
    </source>
</evidence>
<dbReference type="AlphaFoldDB" id="A0A5C8P0D4"/>
<protein>
    <submittedName>
        <fullName evidence="1">tRNA-Val4</fullName>
    </submittedName>
</protein>
<sequence length="117" mass="13593">MSYSYSFTRTPSGRLLIKLPEEVALFSDFIELIATEERADEFISIVDQVMNGTHDEFEILFNAPTVVIKPDVTSVSLADILDNPPPEQYMETEEFRKLILVWKEKLPIRFINEDEEH</sequence>
<name>A0A5C8P0D4_9BACI</name>